<name>A0ABR1Z6V2_9ROSI</name>
<sequence>MAWCAARVQNRDPGALRGRHRLSLLLPVAGPVVWRRP</sequence>
<reference evidence="1 2" key="1">
    <citation type="journal article" date="2024" name="G3 (Bethesda)">
        <title>Genome assembly of Hibiscus sabdariffa L. provides insights into metabolisms of medicinal natural products.</title>
        <authorList>
            <person name="Kim T."/>
        </authorList>
    </citation>
    <scope>NUCLEOTIDE SEQUENCE [LARGE SCALE GENOMIC DNA]</scope>
    <source>
        <strain evidence="1">TK-2024</strain>
        <tissue evidence="1">Old leaves</tissue>
    </source>
</reference>
<evidence type="ECO:0000313" key="2">
    <source>
        <dbReference type="Proteomes" id="UP001472677"/>
    </source>
</evidence>
<comment type="caution">
    <text evidence="1">The sequence shown here is derived from an EMBL/GenBank/DDBJ whole genome shotgun (WGS) entry which is preliminary data.</text>
</comment>
<organism evidence="1 2">
    <name type="scientific">Hibiscus sabdariffa</name>
    <name type="common">roselle</name>
    <dbReference type="NCBI Taxonomy" id="183260"/>
    <lineage>
        <taxon>Eukaryota</taxon>
        <taxon>Viridiplantae</taxon>
        <taxon>Streptophyta</taxon>
        <taxon>Embryophyta</taxon>
        <taxon>Tracheophyta</taxon>
        <taxon>Spermatophyta</taxon>
        <taxon>Magnoliopsida</taxon>
        <taxon>eudicotyledons</taxon>
        <taxon>Gunneridae</taxon>
        <taxon>Pentapetalae</taxon>
        <taxon>rosids</taxon>
        <taxon>malvids</taxon>
        <taxon>Malvales</taxon>
        <taxon>Malvaceae</taxon>
        <taxon>Malvoideae</taxon>
        <taxon>Hibiscus</taxon>
    </lineage>
</organism>
<proteinExistence type="predicted"/>
<evidence type="ECO:0000313" key="1">
    <source>
        <dbReference type="EMBL" id="KAK8474736.1"/>
    </source>
</evidence>
<protein>
    <submittedName>
        <fullName evidence="1">Uncharacterized protein</fullName>
    </submittedName>
</protein>
<dbReference type="Proteomes" id="UP001472677">
    <property type="component" value="Unassembled WGS sequence"/>
</dbReference>
<feature type="non-terminal residue" evidence="1">
    <location>
        <position position="37"/>
    </location>
</feature>
<accession>A0ABR1Z6V2</accession>
<keyword evidence="2" id="KW-1185">Reference proteome</keyword>
<gene>
    <name evidence="1" type="ORF">V6N12_037140</name>
</gene>
<dbReference type="EMBL" id="JBBPBM010002782">
    <property type="protein sequence ID" value="KAK8474736.1"/>
    <property type="molecule type" value="Genomic_DNA"/>
</dbReference>